<dbReference type="EMBL" id="LNFO01004019">
    <property type="protein sequence ID" value="KUF81729.1"/>
    <property type="molecule type" value="Genomic_DNA"/>
</dbReference>
<accession>A0A0W8CCF3</accession>
<evidence type="ECO:0000313" key="1">
    <source>
        <dbReference type="EMBL" id="KUF81729.1"/>
    </source>
</evidence>
<dbReference type="AlphaFoldDB" id="A0A0W8CCF3"/>
<proteinExistence type="predicted"/>
<name>A0A0W8CCF3_PHYNI</name>
<comment type="caution">
    <text evidence="1">The sequence shown here is derived from an EMBL/GenBank/DDBJ whole genome shotgun (WGS) entry which is preliminary data.</text>
</comment>
<organism evidence="1 2">
    <name type="scientific">Phytophthora nicotianae</name>
    <name type="common">Potato buckeye rot agent</name>
    <name type="synonym">Phytophthora parasitica</name>
    <dbReference type="NCBI Taxonomy" id="4792"/>
    <lineage>
        <taxon>Eukaryota</taxon>
        <taxon>Sar</taxon>
        <taxon>Stramenopiles</taxon>
        <taxon>Oomycota</taxon>
        <taxon>Peronosporomycetes</taxon>
        <taxon>Peronosporales</taxon>
        <taxon>Peronosporaceae</taxon>
        <taxon>Phytophthora</taxon>
    </lineage>
</organism>
<evidence type="ECO:0000313" key="2">
    <source>
        <dbReference type="Proteomes" id="UP000052943"/>
    </source>
</evidence>
<dbReference type="Proteomes" id="UP000052943">
    <property type="component" value="Unassembled WGS sequence"/>
</dbReference>
<sequence length="122" mass="14993">MTCCATTKPDEQCSREALASGYCFQIEKDHKIQMFKKELKKMHQRVRTFSEKLNAYHRMIVDINRCDYIKYRLDQLEQHRPYRFIWNDTRFKEELEEIFDLPFDECQQSYFSLLDRRNAIVH</sequence>
<protein>
    <submittedName>
        <fullName evidence="1">Uncharacterized protein</fullName>
    </submittedName>
</protein>
<gene>
    <name evidence="1" type="ORF">AM587_10001110</name>
</gene>
<reference evidence="1 2" key="1">
    <citation type="submission" date="2015-11" db="EMBL/GenBank/DDBJ databases">
        <title>Genomes and virulence difference between two physiological races of Phytophthora nicotianae.</title>
        <authorList>
            <person name="Liu H."/>
            <person name="Ma X."/>
            <person name="Yu H."/>
            <person name="Fang D."/>
            <person name="Li Y."/>
            <person name="Wang X."/>
            <person name="Wang W."/>
            <person name="Dong Y."/>
            <person name="Xiao B."/>
        </authorList>
    </citation>
    <scope>NUCLEOTIDE SEQUENCE [LARGE SCALE GENOMIC DNA]</scope>
    <source>
        <strain evidence="2">race 0</strain>
    </source>
</reference>